<accession>A0A3M7SPG9</accession>
<dbReference type="EMBL" id="REGN01001019">
    <property type="protein sequence ID" value="RNA37605.1"/>
    <property type="molecule type" value="Genomic_DNA"/>
</dbReference>
<comment type="caution">
    <text evidence="1">The sequence shown here is derived from an EMBL/GenBank/DDBJ whole genome shotgun (WGS) entry which is preliminary data.</text>
</comment>
<dbReference type="OrthoDB" id="10050074at2759"/>
<organism evidence="1 2">
    <name type="scientific">Brachionus plicatilis</name>
    <name type="common">Marine rotifer</name>
    <name type="synonym">Brachionus muelleri</name>
    <dbReference type="NCBI Taxonomy" id="10195"/>
    <lineage>
        <taxon>Eukaryota</taxon>
        <taxon>Metazoa</taxon>
        <taxon>Spiralia</taxon>
        <taxon>Gnathifera</taxon>
        <taxon>Rotifera</taxon>
        <taxon>Eurotatoria</taxon>
        <taxon>Monogononta</taxon>
        <taxon>Pseudotrocha</taxon>
        <taxon>Ploima</taxon>
        <taxon>Brachionidae</taxon>
        <taxon>Brachionus</taxon>
    </lineage>
</organism>
<dbReference type="GO" id="GO:0003964">
    <property type="term" value="F:RNA-directed DNA polymerase activity"/>
    <property type="evidence" value="ECO:0007669"/>
    <property type="project" value="UniProtKB-KW"/>
</dbReference>
<dbReference type="Proteomes" id="UP000276133">
    <property type="component" value="Unassembled WGS sequence"/>
</dbReference>
<evidence type="ECO:0000313" key="2">
    <source>
        <dbReference type="Proteomes" id="UP000276133"/>
    </source>
</evidence>
<evidence type="ECO:0000313" key="1">
    <source>
        <dbReference type="EMBL" id="RNA37605.1"/>
    </source>
</evidence>
<keyword evidence="1" id="KW-0808">Transferase</keyword>
<proteinExistence type="predicted"/>
<protein>
    <submittedName>
        <fullName evidence="1">RNA-directed DNA polymerase from mobile element jockey-like</fullName>
    </submittedName>
</protein>
<name>A0A3M7SPG9_BRAPC</name>
<sequence>MGFQNQYIPLEPYPTFLGVKLDPKLSYNQHLEIVKSKQTSAVNLIKRIRKFKWGTSIKINKTIYKSLIRSLFDYCFIILQSGTQKILTKLQKIQNKILKIIKKFPFKTSIATIHKVLKLDMVEKRANELFLRFIHAKKKQDIIAQEIGEYLKSPRSTTTNRFLTIFDKID</sequence>
<dbReference type="AlphaFoldDB" id="A0A3M7SPG9"/>
<keyword evidence="1" id="KW-0695">RNA-directed DNA polymerase</keyword>
<gene>
    <name evidence="1" type="ORF">BpHYR1_047515</name>
</gene>
<keyword evidence="2" id="KW-1185">Reference proteome</keyword>
<reference evidence="1 2" key="1">
    <citation type="journal article" date="2018" name="Sci. Rep.">
        <title>Genomic signatures of local adaptation to the degree of environmental predictability in rotifers.</title>
        <authorList>
            <person name="Franch-Gras L."/>
            <person name="Hahn C."/>
            <person name="Garcia-Roger E.M."/>
            <person name="Carmona M.J."/>
            <person name="Serra M."/>
            <person name="Gomez A."/>
        </authorList>
    </citation>
    <scope>NUCLEOTIDE SEQUENCE [LARGE SCALE GENOMIC DNA]</scope>
    <source>
        <strain evidence="1">HYR1</strain>
    </source>
</reference>
<keyword evidence="1" id="KW-0548">Nucleotidyltransferase</keyword>